<evidence type="ECO:0000313" key="3">
    <source>
        <dbReference type="Proteomes" id="UP000050326"/>
    </source>
</evidence>
<sequence>MKRKSDKKFTKKVICFTATTVLISNCVLGSVTSYALGGFNLKSKIVDKAINEYRVDIAPGVTESRYSFIGNDGKKREVFVTNIDMENNSVSIEAGTPYDGDSIGLQTVRGQADAATSYNHTVVAAVNGDFFNMSTGEPFGIIYKDGRAVRPNYYSTWRFFGITKDNKAVIGDMSYYSQIGVTLKEAIGGQAIIVKDGKSCEPAVYDTGINPRTAVGIKENGDVFFVAVDGRQEPYSAGLTSKDFTQLMIDLGAVTALELDGGGSTTYLSRIPGEDILGLINKPSAGAERKVANSWLVVSTAESDHKFANAYIEPYDSSYTPGSTVEFSFKGRDSSLASAPIETSGLKWSLSSTRYGKINNKGVFVSNGKTGEVEVILKYNNKVAGSTWIEIANPDTLEFDMEPFTVIPNMEKQLTMKGSVDGRPLVIKASDIEWELPKTLGTVDKDGVFHAAKNPEPGKITAKYKKNKVTAEIELELGKKPEVLYAFENGLGVWGTSVAGKGENSSISLSSSEKDLVRFDEKALKIDFDFTNALWVDTLGVYAGPGTASQIQGNISSIGMWVYGTPEAQGYWLRSAIIDGKGNIQNLDLTDGATGINWIGWKYVEAKIPSSIAKPVSLHPTQAIRIMSVNSGIKGPMTKGSIYVDNIRAVFEITAEDDLFAPIIEEINVDGKSYNTRSVSINAKVRDNEEDPYMSDINWDKVTIIVDDVDYSKKKNYLTFNKKNGTVTLKKINWTKGVHEVTVVAWDNFGNEATRTVEFTIK</sequence>
<keyword evidence="3" id="KW-1185">Reference proteome</keyword>
<dbReference type="InterPro" id="IPR018711">
    <property type="entry name" value="NAGPA"/>
</dbReference>
<dbReference type="PANTHER" id="PTHR40446">
    <property type="entry name" value="N-ACETYLGLUCOSAMINE-1-PHOSPHODIESTER ALPHA-N-ACETYLGLUCOSAMINIDASE"/>
    <property type="match status" value="1"/>
</dbReference>
<dbReference type="STRING" id="36849.OXPF_31420"/>
<gene>
    <name evidence="2" type="ORF">OXPF_31420</name>
</gene>
<reference evidence="2 3" key="1">
    <citation type="submission" date="2015-09" db="EMBL/GenBank/DDBJ databases">
        <title>Genome sequence of Oxobacter pfennigii DSM 3222.</title>
        <authorList>
            <person name="Poehlein A."/>
            <person name="Bengelsdorf F.R."/>
            <person name="Schiel-Bengelsdorf B."/>
            <person name="Duerre P."/>
            <person name="Daniel R."/>
        </authorList>
    </citation>
    <scope>NUCLEOTIDE SEQUENCE [LARGE SCALE GENOMIC DNA]</scope>
    <source>
        <strain evidence="2 3">DSM 3222</strain>
    </source>
</reference>
<evidence type="ECO:0000259" key="1">
    <source>
        <dbReference type="Pfam" id="PF09992"/>
    </source>
</evidence>
<dbReference type="PANTHER" id="PTHR40446:SF2">
    <property type="entry name" value="N-ACETYLGLUCOSAMINE-1-PHOSPHODIESTER ALPHA-N-ACETYLGLUCOSAMINIDASE"/>
    <property type="match status" value="1"/>
</dbReference>
<name>A0A0P8Y9V6_9CLOT</name>
<dbReference type="OrthoDB" id="9809781at2"/>
<dbReference type="PATRIC" id="fig|36849.3.peg.3328"/>
<dbReference type="Proteomes" id="UP000050326">
    <property type="component" value="Unassembled WGS sequence"/>
</dbReference>
<dbReference type="EMBL" id="LKET01000039">
    <property type="protein sequence ID" value="KPU43700.1"/>
    <property type="molecule type" value="Genomic_DNA"/>
</dbReference>
<dbReference type="Pfam" id="PF09992">
    <property type="entry name" value="NAGPA"/>
    <property type="match status" value="1"/>
</dbReference>
<evidence type="ECO:0000313" key="2">
    <source>
        <dbReference type="EMBL" id="KPU43700.1"/>
    </source>
</evidence>
<proteinExistence type="predicted"/>
<dbReference type="Gene3D" id="2.60.120.430">
    <property type="entry name" value="Galactose-binding lectin"/>
    <property type="match status" value="1"/>
</dbReference>
<dbReference type="RefSeq" id="WP_054876127.1">
    <property type="nucleotide sequence ID" value="NZ_LKET01000039.1"/>
</dbReference>
<organism evidence="2 3">
    <name type="scientific">Oxobacter pfennigii</name>
    <dbReference type="NCBI Taxonomy" id="36849"/>
    <lineage>
        <taxon>Bacteria</taxon>
        <taxon>Bacillati</taxon>
        <taxon>Bacillota</taxon>
        <taxon>Clostridia</taxon>
        <taxon>Eubacteriales</taxon>
        <taxon>Clostridiaceae</taxon>
        <taxon>Oxobacter</taxon>
    </lineage>
</organism>
<dbReference type="AlphaFoldDB" id="A0A0P8Y9V6"/>
<protein>
    <recommendedName>
        <fullName evidence="1">Phosphodiester glycosidase domain-containing protein</fullName>
    </recommendedName>
</protein>
<comment type="caution">
    <text evidence="2">The sequence shown here is derived from an EMBL/GenBank/DDBJ whole genome shotgun (WGS) entry which is preliminary data.</text>
</comment>
<accession>A0A0P8Y9V6</accession>
<feature type="domain" description="Phosphodiester glycosidase" evidence="1">
    <location>
        <begin position="121"/>
        <end position="297"/>
    </location>
</feature>